<gene>
    <name evidence="4" type="ORF">GCM10008018_53120</name>
</gene>
<proteinExistence type="inferred from homology"/>
<accession>A0ABQ1F6D8</accession>
<keyword evidence="3" id="KW-0812">Transmembrane</keyword>
<protein>
    <submittedName>
        <fullName evidence="4">Germination protein KA</fullName>
    </submittedName>
</protein>
<dbReference type="EMBL" id="BMHE01000037">
    <property type="protein sequence ID" value="GGA00173.1"/>
    <property type="molecule type" value="Genomic_DNA"/>
</dbReference>
<feature type="transmembrane region" description="Helical" evidence="3">
    <location>
        <begin position="363"/>
        <end position="388"/>
    </location>
</feature>
<keyword evidence="3" id="KW-1133">Transmembrane helix</keyword>
<evidence type="ECO:0000256" key="1">
    <source>
        <dbReference type="ARBA" id="ARBA00005278"/>
    </source>
</evidence>
<evidence type="ECO:0000313" key="5">
    <source>
        <dbReference type="Proteomes" id="UP000615455"/>
    </source>
</evidence>
<evidence type="ECO:0000313" key="4">
    <source>
        <dbReference type="EMBL" id="GGA00173.1"/>
    </source>
</evidence>
<dbReference type="PIRSF" id="PIRSF005690">
    <property type="entry name" value="GerBA"/>
    <property type="match status" value="1"/>
</dbReference>
<dbReference type="Pfam" id="PF03323">
    <property type="entry name" value="GerA"/>
    <property type="match status" value="1"/>
</dbReference>
<evidence type="ECO:0000256" key="3">
    <source>
        <dbReference type="SAM" id="Phobius"/>
    </source>
</evidence>
<dbReference type="InterPro" id="IPR004995">
    <property type="entry name" value="Spore_Ger"/>
</dbReference>
<sequence>MKGEGMHHSTQDVRTYFQKEFNHANDLIIHTLSWNHKPIHIVYLITLVNEQSIQDGVLTPLKHTAKGEFLQTITLGQMQITCLLEQAVDALLRGYCVIYFDDDADLYLFHTPSSYQRSITEPVNEKVLGNSHEGFIERLDINLHLIRKKITSQHLAIRYAHVGLEADTKLAIVYMDQLANLEIVEEINKRIAEISIDYISSVGIVEQFIEDAPYSPFPQVLSTERVDRVSANLMEGRIALLADGSSNAIILPVSFFAFYQSPDDYNLRILNGSFFRLLRVSSFFIAITLPAIYIAVVSFHFETIPNELVLPMQNAVLDIPFPPIMEAMLMELTVELIREAGLRLHSAVGQTIGVVGGLVIGDAIVRVGLVSNIMIVVVALTAISSFVVPSYEFRETLRILRFPIMILAASFGFLGIAFGLSILLIHMCKLEVLGIPYFYPLSPLNWKGMKDTFIRMSIWQMNQRPQDSKPQKKWRNLWLRGSVKHGRNKK</sequence>
<organism evidence="4 5">
    <name type="scientific">Paenibacillus marchantiophytorum</name>
    <dbReference type="NCBI Taxonomy" id="1619310"/>
    <lineage>
        <taxon>Bacteria</taxon>
        <taxon>Bacillati</taxon>
        <taxon>Bacillota</taxon>
        <taxon>Bacilli</taxon>
        <taxon>Bacillales</taxon>
        <taxon>Paenibacillaceae</taxon>
        <taxon>Paenibacillus</taxon>
    </lineage>
</organism>
<dbReference type="PANTHER" id="PTHR22550">
    <property type="entry name" value="SPORE GERMINATION PROTEIN"/>
    <property type="match status" value="1"/>
</dbReference>
<comment type="similarity">
    <text evidence="1">Belongs to the GerABKA family.</text>
</comment>
<feature type="transmembrane region" description="Helical" evidence="3">
    <location>
        <begin position="238"/>
        <end position="259"/>
    </location>
</feature>
<name>A0ABQ1F6D8_9BACL</name>
<dbReference type="PANTHER" id="PTHR22550:SF5">
    <property type="entry name" value="LEUCINE ZIPPER PROTEIN 4"/>
    <property type="match status" value="1"/>
</dbReference>
<feature type="transmembrane region" description="Helical" evidence="3">
    <location>
        <begin position="280"/>
        <end position="301"/>
    </location>
</feature>
<reference evidence="5" key="1">
    <citation type="journal article" date="2019" name="Int. J. Syst. Evol. Microbiol.">
        <title>The Global Catalogue of Microorganisms (GCM) 10K type strain sequencing project: providing services to taxonomists for standard genome sequencing and annotation.</title>
        <authorList>
            <consortium name="The Broad Institute Genomics Platform"/>
            <consortium name="The Broad Institute Genome Sequencing Center for Infectious Disease"/>
            <person name="Wu L."/>
            <person name="Ma J."/>
        </authorList>
    </citation>
    <scope>NUCLEOTIDE SEQUENCE [LARGE SCALE GENOMIC DNA]</scope>
    <source>
        <strain evidence="5">CGMCC 1.15043</strain>
    </source>
</reference>
<evidence type="ECO:0000256" key="2">
    <source>
        <dbReference type="ARBA" id="ARBA00023136"/>
    </source>
</evidence>
<comment type="caution">
    <text evidence="4">The sequence shown here is derived from an EMBL/GenBank/DDBJ whole genome shotgun (WGS) entry which is preliminary data.</text>
</comment>
<feature type="transmembrane region" description="Helical" evidence="3">
    <location>
        <begin position="400"/>
        <end position="425"/>
    </location>
</feature>
<keyword evidence="5" id="KW-1185">Reference proteome</keyword>
<dbReference type="InterPro" id="IPR050768">
    <property type="entry name" value="UPF0353/GerABKA_families"/>
</dbReference>
<dbReference type="Proteomes" id="UP000615455">
    <property type="component" value="Unassembled WGS sequence"/>
</dbReference>
<keyword evidence="2 3" id="KW-0472">Membrane</keyword>